<evidence type="ECO:0000256" key="1">
    <source>
        <dbReference type="ARBA" id="ARBA00022737"/>
    </source>
</evidence>
<dbReference type="KEGG" id="cbar:PATL70BA_0880"/>
<dbReference type="EMBL" id="LR130778">
    <property type="protein sequence ID" value="VDN46755.1"/>
    <property type="molecule type" value="Genomic_DNA"/>
</dbReference>
<evidence type="ECO:0000256" key="2">
    <source>
        <dbReference type="SAM" id="MobiDB-lite"/>
    </source>
</evidence>
<proteinExistence type="predicted"/>
<evidence type="ECO:0000313" key="4">
    <source>
        <dbReference type="EMBL" id="VDN46755.1"/>
    </source>
</evidence>
<dbReference type="Pfam" id="PF12146">
    <property type="entry name" value="Hydrolase_4"/>
    <property type="match status" value="2"/>
</dbReference>
<dbReference type="PANTHER" id="PTHR11614">
    <property type="entry name" value="PHOSPHOLIPASE-RELATED"/>
    <property type="match status" value="1"/>
</dbReference>
<dbReference type="InterPro" id="IPR051044">
    <property type="entry name" value="MAG_DAG_Lipase"/>
</dbReference>
<organism evidence="4 5">
    <name type="scientific">Petrocella atlantisensis</name>
    <dbReference type="NCBI Taxonomy" id="2173034"/>
    <lineage>
        <taxon>Bacteria</taxon>
        <taxon>Bacillati</taxon>
        <taxon>Bacillota</taxon>
        <taxon>Clostridia</taxon>
        <taxon>Lachnospirales</taxon>
        <taxon>Vallitaleaceae</taxon>
        <taxon>Petrocella</taxon>
    </lineage>
</organism>
<sequence length="1407" mass="150119">MMKGFKKGAKKLIAIILSLAISIPVFTISVSAKSDIENHWAGNTIKEWMNKGLAGGYGDGSFKPDNSITRAEFMNLVNNAFGYTAEVEIQFSDVTEGVWYYNVIQKAVAAGYLGGYPDGTMQPNNLISRQEAAIVIAKVKALTPNTDAGMNFKDSSEMASWSSGFIGALVEAGLMGGYPDGSFKPTAQIKRAEAIVALNHAMGTIIYNKAGTYGPVTGAETIEGNVVVKADGVILQNLSITGSLIIDEAVGQGDVTLNNIIVNGETYIRGGGENSIHINGGQYNRIIIQETAGGRVRIVAIDVEGADIVIAEQAAGETIVLEGKFDSVLLQANQVALQTHGNTEILSMTVSKDIKDSTILIGANTTVTKLSIESPLKVSGDGRISTVDVKSGGVIFEKAPIEMNVTEGIQSPVVENTSNNTGGSSGGGGGSSTPSTQTITGVLTASAGTPDLSVASIQLKQSGVNVGSMIHPAANGTYSMNGVTAGANYTITVSLEGYYDFTTAAFAVTQGTNVTGKDLQVARKEPIITTATPGEYTTIARNTAGLTLTIDLTSGKVYDMQVENLGHTFAEALTVEDVNNWDIDTGTTGLTFGAITRINDTQVEISFTGTASETRAFTIQALDTAITGDYAFDSNVLHFSVVDDGFMNDATGTKQVYYAVNTDVTDLKGVVVLSHGLAEHLGRYNELVEALNAAGYGAYRVDHKGHGRTGIENGDKGIVGAYSEYYEDLDLIVERALSENPGKPIYMLGHSMGGLIAAMYGVTYPDKLDGQILSGAATGPYYLNFGAEDAFYSQFGGNALYMLPNSLTSTVSRYPAVQNYYFVDPLRLTEFSAQLYWQTFAGGSKYLTDQIDDGQYTYPALIIHGGDDRIVSKAFSESLYNNIDSADKEITIYDGLFHESLNARNEKAIVMSDIVDWLDARNQSVTGTLTVSAGMPDLREATLQLKKDNIIVRTPIHPLADGTYDVSGMTVGTGYTVTASLEGYYNFTTAAFEITQGTSIIGKDIQVARKEPIITTQNSTTITKNVSGASIVIDLTSGEDHPAQIINLGHTFADEATVTDPANWTVSTGTTGLTLESITRNTDTQVTFSFTGDATNARSFSIQAAAGAITGPYAFDSNVLTFSVVEDDLIVDATGAKEIYYAKNIEVDGPMKAVVVIVHGLAEHLGRYNETTEALNAAGYGVYRLDNKGHGKTGIANGDSGNVEAFAEYYEDIDIIVEMAKLDNPGKPVYMLGHSMGGLLTAAYGVTYTNKLAGQIISGGATGPYYTVFGLDDEAFYAAVGGAGALVPNSLTSTVSRYPAIQAYYYVDPLRLTSYTRKLQWETFGAGSKYLEDLITDGNYTYPVFIFHGGDDRIVSKAYSENLYNNISSGDKTLEIYQGLFHESLNARNERSIVMSDIIDWLNARVD</sequence>
<evidence type="ECO:0000259" key="3">
    <source>
        <dbReference type="PROSITE" id="PS51272"/>
    </source>
</evidence>
<evidence type="ECO:0000313" key="5">
    <source>
        <dbReference type="Proteomes" id="UP000279029"/>
    </source>
</evidence>
<dbReference type="PROSITE" id="PS51272">
    <property type="entry name" value="SLH"/>
    <property type="match status" value="3"/>
</dbReference>
<dbReference type="OrthoDB" id="2744137at2"/>
<feature type="domain" description="SLH" evidence="3">
    <location>
        <begin position="28"/>
        <end position="86"/>
    </location>
</feature>
<dbReference type="Pfam" id="PF00395">
    <property type="entry name" value="SLH"/>
    <property type="match status" value="3"/>
</dbReference>
<dbReference type="Gene3D" id="3.40.50.1820">
    <property type="entry name" value="alpha/beta hydrolase"/>
    <property type="match status" value="2"/>
</dbReference>
<dbReference type="PRINTS" id="PR00111">
    <property type="entry name" value="ABHYDROLASE"/>
</dbReference>
<gene>
    <name evidence="4" type="ORF">PATL70BA_0880</name>
</gene>
<dbReference type="InterPro" id="IPR000073">
    <property type="entry name" value="AB_hydrolase_1"/>
</dbReference>
<feature type="domain" description="SLH" evidence="3">
    <location>
        <begin position="152"/>
        <end position="212"/>
    </location>
</feature>
<dbReference type="InterPro" id="IPR001119">
    <property type="entry name" value="SLH_dom"/>
</dbReference>
<feature type="domain" description="SLH" evidence="3">
    <location>
        <begin position="87"/>
        <end position="150"/>
    </location>
</feature>
<reference evidence="4 5" key="1">
    <citation type="submission" date="2018-09" db="EMBL/GenBank/DDBJ databases">
        <authorList>
            <person name="Postec A."/>
        </authorList>
    </citation>
    <scope>NUCLEOTIDE SEQUENCE [LARGE SCALE GENOMIC DNA]</scope>
    <source>
        <strain evidence="4">70B-A</strain>
    </source>
</reference>
<dbReference type="Proteomes" id="UP000279029">
    <property type="component" value="Chromosome"/>
</dbReference>
<feature type="region of interest" description="Disordered" evidence="2">
    <location>
        <begin position="413"/>
        <end position="438"/>
    </location>
</feature>
<keyword evidence="1" id="KW-0677">Repeat</keyword>
<dbReference type="InterPro" id="IPR022742">
    <property type="entry name" value="Hydrolase_4"/>
</dbReference>
<accession>A0A3P7NV42</accession>
<dbReference type="SUPFAM" id="SSF53474">
    <property type="entry name" value="alpha/beta-Hydrolases"/>
    <property type="match status" value="2"/>
</dbReference>
<name>A0A3P7NV42_9FIRM</name>
<dbReference type="InterPro" id="IPR029058">
    <property type="entry name" value="AB_hydrolase_fold"/>
</dbReference>
<dbReference type="RefSeq" id="WP_125136202.1">
    <property type="nucleotide sequence ID" value="NZ_LR130778.1"/>
</dbReference>
<keyword evidence="5" id="KW-1185">Reference proteome</keyword>
<protein>
    <recommendedName>
        <fullName evidence="3">SLH domain-containing protein</fullName>
    </recommendedName>
</protein>